<feature type="non-terminal residue" evidence="2">
    <location>
        <position position="46"/>
    </location>
</feature>
<proteinExistence type="predicted"/>
<organism evidence="2">
    <name type="scientific">uncultured Phycisphaerae bacterium</name>
    <dbReference type="NCBI Taxonomy" id="904963"/>
    <lineage>
        <taxon>Bacteria</taxon>
        <taxon>Pseudomonadati</taxon>
        <taxon>Planctomycetota</taxon>
        <taxon>Phycisphaerae</taxon>
        <taxon>environmental samples</taxon>
    </lineage>
</organism>
<reference evidence="2" key="1">
    <citation type="submission" date="2020-02" db="EMBL/GenBank/DDBJ databases">
        <authorList>
            <person name="Meier V. D."/>
        </authorList>
    </citation>
    <scope>NUCLEOTIDE SEQUENCE</scope>
    <source>
        <strain evidence="2">AVDCRST_MAG64</strain>
    </source>
</reference>
<feature type="region of interest" description="Disordered" evidence="1">
    <location>
        <begin position="18"/>
        <end position="46"/>
    </location>
</feature>
<evidence type="ECO:0000313" key="2">
    <source>
        <dbReference type="EMBL" id="CAA9388285.1"/>
    </source>
</evidence>
<protein>
    <submittedName>
        <fullName evidence="2">Uncharacterized protein</fullName>
    </submittedName>
</protein>
<name>A0A6J4NMZ5_9BACT</name>
<evidence type="ECO:0000256" key="1">
    <source>
        <dbReference type="SAM" id="MobiDB-lite"/>
    </source>
</evidence>
<accession>A0A6J4NMZ5</accession>
<feature type="non-terminal residue" evidence="2">
    <location>
        <position position="1"/>
    </location>
</feature>
<dbReference type="EMBL" id="CADCUQ010000246">
    <property type="protein sequence ID" value="CAA9388285.1"/>
    <property type="molecule type" value="Genomic_DNA"/>
</dbReference>
<sequence>CVTRSKFPLRAARSRRCAVLRTQSPKRRIPTRPPARRLRFRRPTAT</sequence>
<dbReference type="AlphaFoldDB" id="A0A6J4NMZ5"/>
<gene>
    <name evidence="2" type="ORF">AVDCRST_MAG64-1037</name>
</gene>